<dbReference type="NCBIfam" id="TIGR02985">
    <property type="entry name" value="Sig70_bacteroi1"/>
    <property type="match status" value="1"/>
</dbReference>
<dbReference type="InterPro" id="IPR007627">
    <property type="entry name" value="RNA_pol_sigma70_r2"/>
</dbReference>
<dbReference type="GO" id="GO:0016987">
    <property type="term" value="F:sigma factor activity"/>
    <property type="evidence" value="ECO:0007669"/>
    <property type="project" value="UniProtKB-KW"/>
</dbReference>
<evidence type="ECO:0000256" key="4">
    <source>
        <dbReference type="ARBA" id="ARBA00023163"/>
    </source>
</evidence>
<protein>
    <submittedName>
        <fullName evidence="7">RNA polymerase ECF-type sigma factor</fullName>
    </submittedName>
</protein>
<name>D4VS92_9BACE</name>
<dbReference type="InterPro" id="IPR013249">
    <property type="entry name" value="RNA_pol_sigma70_r4_t2"/>
</dbReference>
<keyword evidence="3" id="KW-0731">Sigma factor</keyword>
<sequence length="182" mass="22016">MMIITRMEDKVLRFKKFFDLNFPKVKTFAWQLLKSEEDAEDIAQDIFVKLWEKPDLWLEREKLDSYLYTVVRNHIYNFLKHKAVEYDYLDVAAEKMRMAELGLPTPDDEFCAHELELFVQMALERMPEQRRRVFLMSREEGMTSPEIAEKLNVSVRTVEQHIYKALQDLKKIILFLFFFYLD</sequence>
<dbReference type="SUPFAM" id="SSF88659">
    <property type="entry name" value="Sigma3 and sigma4 domains of RNA polymerase sigma factors"/>
    <property type="match status" value="1"/>
</dbReference>
<dbReference type="PANTHER" id="PTHR43133">
    <property type="entry name" value="RNA POLYMERASE ECF-TYPE SIGMA FACTO"/>
    <property type="match status" value="1"/>
</dbReference>
<comment type="caution">
    <text evidence="7">The sequence shown here is derived from an EMBL/GenBank/DDBJ whole genome shotgun (WGS) entry which is preliminary data.</text>
</comment>
<evidence type="ECO:0000256" key="3">
    <source>
        <dbReference type="ARBA" id="ARBA00023082"/>
    </source>
</evidence>
<feature type="domain" description="RNA polymerase sigma factor 70 region 4 type 2" evidence="6">
    <location>
        <begin position="119"/>
        <end position="169"/>
    </location>
</feature>
<accession>D4VS92</accession>
<proteinExistence type="inferred from homology"/>
<evidence type="ECO:0000313" key="8">
    <source>
        <dbReference type="Proteomes" id="UP000019380"/>
    </source>
</evidence>
<dbReference type="InterPro" id="IPR014327">
    <property type="entry name" value="RNA_pol_sigma70_bacteroid"/>
</dbReference>
<dbReference type="Pfam" id="PF04542">
    <property type="entry name" value="Sigma70_r2"/>
    <property type="match status" value="1"/>
</dbReference>
<dbReference type="SUPFAM" id="SSF88946">
    <property type="entry name" value="Sigma2 domain of RNA polymerase sigma factors"/>
    <property type="match status" value="1"/>
</dbReference>
<dbReference type="InterPro" id="IPR036388">
    <property type="entry name" value="WH-like_DNA-bd_sf"/>
</dbReference>
<reference evidence="7 8" key="1">
    <citation type="submission" date="2013-12" db="EMBL/GenBank/DDBJ databases">
        <title>Improved hybrid genome assemblies of Bacteroides xylanisolvens SD CC 1b and Bacteroides xylanisolvens SD CC 2a using Illumina and 454 Sequencing.</title>
        <authorList>
            <person name="Ramaraj T."/>
            <person name="Sundararajan A."/>
            <person name="Mudge J."/>
            <person name="Schilkey F.D."/>
            <person name="Delvecchio V."/>
            <person name="Donlon M."/>
            <person name="Ziemer C."/>
        </authorList>
    </citation>
    <scope>NUCLEOTIDE SEQUENCE [LARGE SCALE GENOMIC DNA]</scope>
</reference>
<dbReference type="GO" id="GO:0006352">
    <property type="term" value="P:DNA-templated transcription initiation"/>
    <property type="evidence" value="ECO:0007669"/>
    <property type="project" value="InterPro"/>
</dbReference>
<dbReference type="PANTHER" id="PTHR43133:SF46">
    <property type="entry name" value="RNA POLYMERASE SIGMA-70 FACTOR ECF SUBFAMILY"/>
    <property type="match status" value="1"/>
</dbReference>
<dbReference type="Pfam" id="PF08281">
    <property type="entry name" value="Sigma70_r4_2"/>
    <property type="match status" value="1"/>
</dbReference>
<comment type="similarity">
    <text evidence="1">Belongs to the sigma-70 factor family. ECF subfamily.</text>
</comment>
<dbReference type="CDD" id="cd06171">
    <property type="entry name" value="Sigma70_r4"/>
    <property type="match status" value="1"/>
</dbReference>
<dbReference type="AlphaFoldDB" id="D4VS92"/>
<evidence type="ECO:0000259" key="5">
    <source>
        <dbReference type="Pfam" id="PF04542"/>
    </source>
</evidence>
<evidence type="ECO:0000259" key="6">
    <source>
        <dbReference type="Pfam" id="PF08281"/>
    </source>
</evidence>
<keyword evidence="4" id="KW-0804">Transcription</keyword>
<dbReference type="Gene3D" id="1.10.1740.10">
    <property type="match status" value="1"/>
</dbReference>
<dbReference type="GO" id="GO:0003677">
    <property type="term" value="F:DNA binding"/>
    <property type="evidence" value="ECO:0007669"/>
    <property type="project" value="InterPro"/>
</dbReference>
<dbReference type="NCBIfam" id="TIGR02937">
    <property type="entry name" value="sigma70-ECF"/>
    <property type="match status" value="1"/>
</dbReference>
<evidence type="ECO:0000256" key="2">
    <source>
        <dbReference type="ARBA" id="ARBA00023015"/>
    </source>
</evidence>
<dbReference type="InterPro" id="IPR013325">
    <property type="entry name" value="RNA_pol_sigma_r2"/>
</dbReference>
<dbReference type="InterPro" id="IPR039425">
    <property type="entry name" value="RNA_pol_sigma-70-like"/>
</dbReference>
<dbReference type="Gene3D" id="1.10.10.10">
    <property type="entry name" value="Winged helix-like DNA-binding domain superfamily/Winged helix DNA-binding domain"/>
    <property type="match status" value="1"/>
</dbReference>
<keyword evidence="2" id="KW-0805">Transcription regulation</keyword>
<dbReference type="InterPro" id="IPR014284">
    <property type="entry name" value="RNA_pol_sigma-70_dom"/>
</dbReference>
<dbReference type="EMBL" id="CBXG010000027">
    <property type="protein sequence ID" value="CDM04771.1"/>
    <property type="molecule type" value="Genomic_DNA"/>
</dbReference>
<gene>
    <name evidence="7" type="ORF">BN890_23570</name>
</gene>
<evidence type="ECO:0000313" key="7">
    <source>
        <dbReference type="EMBL" id="CDM04771.1"/>
    </source>
</evidence>
<dbReference type="Proteomes" id="UP000019380">
    <property type="component" value="Unassembled WGS sequence"/>
</dbReference>
<organism evidence="7 8">
    <name type="scientific">Bacteroides xylanisolvens SD CC 1b</name>
    <dbReference type="NCBI Taxonomy" id="702447"/>
    <lineage>
        <taxon>Bacteria</taxon>
        <taxon>Pseudomonadati</taxon>
        <taxon>Bacteroidota</taxon>
        <taxon>Bacteroidia</taxon>
        <taxon>Bacteroidales</taxon>
        <taxon>Bacteroidaceae</taxon>
        <taxon>Bacteroides</taxon>
    </lineage>
</organism>
<evidence type="ECO:0000256" key="1">
    <source>
        <dbReference type="ARBA" id="ARBA00010641"/>
    </source>
</evidence>
<feature type="domain" description="RNA polymerase sigma-70 region 2" evidence="5">
    <location>
        <begin position="19"/>
        <end position="82"/>
    </location>
</feature>
<dbReference type="InterPro" id="IPR013324">
    <property type="entry name" value="RNA_pol_sigma_r3/r4-like"/>
</dbReference>